<dbReference type="PANTHER" id="PTHR39206:SF1">
    <property type="entry name" value="SLL8004 PROTEIN"/>
    <property type="match status" value="1"/>
</dbReference>
<evidence type="ECO:0000313" key="1">
    <source>
        <dbReference type="EMBL" id="RLP81341.1"/>
    </source>
</evidence>
<dbReference type="OrthoDB" id="9791543at2"/>
<dbReference type="RefSeq" id="WP_121689037.1">
    <property type="nucleotide sequence ID" value="NZ_RCUY01000010.1"/>
</dbReference>
<reference evidence="1 2" key="1">
    <citation type="submission" date="2018-10" db="EMBL/GenBank/DDBJ databases">
        <authorList>
            <person name="Li J."/>
        </authorList>
    </citation>
    <scope>NUCLEOTIDE SEQUENCE [LARGE SCALE GENOMIC DNA]</scope>
    <source>
        <strain evidence="1 2">JCM 11654</strain>
    </source>
</reference>
<comment type="caution">
    <text evidence="1">The sequence shown here is derived from an EMBL/GenBank/DDBJ whole genome shotgun (WGS) entry which is preliminary data.</text>
</comment>
<dbReference type="EMBL" id="RCUY01000010">
    <property type="protein sequence ID" value="RLP81341.1"/>
    <property type="molecule type" value="Genomic_DNA"/>
</dbReference>
<dbReference type="Pfam" id="PF13671">
    <property type="entry name" value="AAA_33"/>
    <property type="match status" value="1"/>
</dbReference>
<dbReference type="PANTHER" id="PTHR39206">
    <property type="entry name" value="SLL8004 PROTEIN"/>
    <property type="match status" value="1"/>
</dbReference>
<proteinExistence type="predicted"/>
<dbReference type="Gene3D" id="3.40.50.300">
    <property type="entry name" value="P-loop containing nucleotide triphosphate hydrolases"/>
    <property type="match status" value="1"/>
</dbReference>
<organism evidence="1 2">
    <name type="scientific">Mycetocola lacteus</name>
    <dbReference type="NCBI Taxonomy" id="76637"/>
    <lineage>
        <taxon>Bacteria</taxon>
        <taxon>Bacillati</taxon>
        <taxon>Actinomycetota</taxon>
        <taxon>Actinomycetes</taxon>
        <taxon>Micrococcales</taxon>
        <taxon>Microbacteriaceae</taxon>
        <taxon>Mycetocola</taxon>
    </lineage>
</organism>
<dbReference type="Proteomes" id="UP000269438">
    <property type="component" value="Unassembled WGS sequence"/>
</dbReference>
<name>A0A3L7ANY9_9MICO</name>
<keyword evidence="2" id="KW-1185">Reference proteome</keyword>
<accession>A0A3L7ANY9</accession>
<evidence type="ECO:0000313" key="2">
    <source>
        <dbReference type="Proteomes" id="UP000269438"/>
    </source>
</evidence>
<protein>
    <submittedName>
        <fullName evidence="1">ATPase</fullName>
    </submittedName>
</protein>
<dbReference type="SUPFAM" id="SSF52540">
    <property type="entry name" value="P-loop containing nucleoside triphosphate hydrolases"/>
    <property type="match status" value="1"/>
</dbReference>
<sequence length="191" mass="21171">MPVLHVLAGPNGSGKTTYVTRALEPVLHLEFVNADLLAAAHWPGAESEHAYDASRLAAQRRKALLAGHESFITETVFSHESKLALVREAVALGYLVHLHVMLVPVELSVRRVVERVARGGHTVPEHKIRERYARLWDLVAPAIRVVQQAEIFDNSRADRPFRKIGEYQHGIPVGPLNWPVWTPAALVNLGA</sequence>
<dbReference type="AlphaFoldDB" id="A0A3L7ANY9"/>
<dbReference type="InterPro" id="IPR027417">
    <property type="entry name" value="P-loop_NTPase"/>
</dbReference>
<gene>
    <name evidence="1" type="ORF">D9V34_11980</name>
</gene>